<dbReference type="GO" id="GO:0009535">
    <property type="term" value="C:chloroplast thylakoid membrane"/>
    <property type="evidence" value="ECO:0007669"/>
    <property type="project" value="TreeGrafter"/>
</dbReference>
<keyword evidence="6 10" id="KW-0067">ATP-binding</keyword>
<comment type="subcellular location">
    <subcellularLocation>
        <location evidence="1">Membrane</location>
        <topology evidence="1">Multi-pass membrane protein</topology>
    </subcellularLocation>
</comment>
<keyword evidence="2" id="KW-0645">Protease</keyword>
<feature type="transmembrane region" description="Helical" evidence="11">
    <location>
        <begin position="147"/>
        <end position="169"/>
    </location>
</feature>
<comment type="caution">
    <text evidence="13">The sequence shown here is derived from an EMBL/GenBank/DDBJ whole genome shotgun (WGS) entry which is preliminary data.</text>
</comment>
<dbReference type="GO" id="GO:0004176">
    <property type="term" value="F:ATP-dependent peptidase activity"/>
    <property type="evidence" value="ECO:0007669"/>
    <property type="project" value="TreeGrafter"/>
</dbReference>
<evidence type="ECO:0000256" key="3">
    <source>
        <dbReference type="ARBA" id="ARBA00022692"/>
    </source>
</evidence>
<dbReference type="InterPro" id="IPR003593">
    <property type="entry name" value="AAA+_ATPase"/>
</dbReference>
<keyword evidence="3 11" id="KW-0812">Transmembrane</keyword>
<dbReference type="GO" id="GO:0016887">
    <property type="term" value="F:ATP hydrolysis activity"/>
    <property type="evidence" value="ECO:0007669"/>
    <property type="project" value="InterPro"/>
</dbReference>
<dbReference type="InterPro" id="IPR003959">
    <property type="entry name" value="ATPase_AAA_core"/>
</dbReference>
<evidence type="ECO:0000259" key="12">
    <source>
        <dbReference type="SMART" id="SM00382"/>
    </source>
</evidence>
<keyword evidence="9 11" id="KW-0472">Membrane</keyword>
<keyword evidence="4 10" id="KW-0547">Nucleotide-binding</keyword>
<evidence type="ECO:0000256" key="7">
    <source>
        <dbReference type="ARBA" id="ARBA00022946"/>
    </source>
</evidence>
<reference evidence="13 14" key="1">
    <citation type="journal article" date="2024" name="Nat. Commun.">
        <title>Phylogenomics reveals the evolutionary origins of lichenization in chlorophyte algae.</title>
        <authorList>
            <person name="Puginier C."/>
            <person name="Libourel C."/>
            <person name="Otte J."/>
            <person name="Skaloud P."/>
            <person name="Haon M."/>
            <person name="Grisel S."/>
            <person name="Petersen M."/>
            <person name="Berrin J.G."/>
            <person name="Delaux P.M."/>
            <person name="Dal Grande F."/>
            <person name="Keller J."/>
        </authorList>
    </citation>
    <scope>NUCLEOTIDE SEQUENCE [LARGE SCALE GENOMIC DNA]</scope>
    <source>
        <strain evidence="13 14">SAG 2523</strain>
    </source>
</reference>
<dbReference type="PANTHER" id="PTHR23076:SF110">
    <property type="entry name" value="INACTIVE ATP-DEPENDENT ZINC METALLOPROTEASE FTSHI 3, CHLOROPLASTIC-RELATED"/>
    <property type="match status" value="1"/>
</dbReference>
<dbReference type="AlphaFoldDB" id="A0AAW1SYU3"/>
<dbReference type="InterPro" id="IPR003960">
    <property type="entry name" value="ATPase_AAA_CS"/>
</dbReference>
<evidence type="ECO:0000256" key="8">
    <source>
        <dbReference type="ARBA" id="ARBA00022989"/>
    </source>
</evidence>
<keyword evidence="7" id="KW-0809">Transit peptide</keyword>
<evidence type="ECO:0000256" key="9">
    <source>
        <dbReference type="ARBA" id="ARBA00023136"/>
    </source>
</evidence>
<evidence type="ECO:0000256" key="11">
    <source>
        <dbReference type="SAM" id="Phobius"/>
    </source>
</evidence>
<comment type="similarity">
    <text evidence="10">Belongs to the AAA ATPase family.</text>
</comment>
<dbReference type="InterPro" id="IPR027417">
    <property type="entry name" value="P-loop_NTPase"/>
</dbReference>
<dbReference type="Pfam" id="PF17862">
    <property type="entry name" value="AAA_lid_3"/>
    <property type="match status" value="1"/>
</dbReference>
<dbReference type="SUPFAM" id="SSF52540">
    <property type="entry name" value="P-loop containing nucleoside triphosphate hydrolases"/>
    <property type="match status" value="1"/>
</dbReference>
<evidence type="ECO:0000256" key="4">
    <source>
        <dbReference type="ARBA" id="ARBA00022741"/>
    </source>
</evidence>
<gene>
    <name evidence="13" type="ORF">WJX84_003107</name>
</gene>
<evidence type="ECO:0000256" key="5">
    <source>
        <dbReference type="ARBA" id="ARBA00022801"/>
    </source>
</evidence>
<dbReference type="Gene3D" id="3.40.50.300">
    <property type="entry name" value="P-loop containing nucleotide triphosphate hydrolases"/>
    <property type="match status" value="1"/>
</dbReference>
<evidence type="ECO:0000313" key="13">
    <source>
        <dbReference type="EMBL" id="KAK9861888.1"/>
    </source>
</evidence>
<evidence type="ECO:0000256" key="10">
    <source>
        <dbReference type="RuleBase" id="RU003651"/>
    </source>
</evidence>
<evidence type="ECO:0000256" key="1">
    <source>
        <dbReference type="ARBA" id="ARBA00004141"/>
    </source>
</evidence>
<protein>
    <recommendedName>
        <fullName evidence="12">AAA+ ATPase domain-containing protein</fullName>
    </recommendedName>
</protein>
<dbReference type="EMBL" id="JALJOV010000685">
    <property type="protein sequence ID" value="KAK9861888.1"/>
    <property type="molecule type" value="Genomic_DNA"/>
</dbReference>
<name>A0AAW1SYU3_9CHLO</name>
<keyword evidence="8 11" id="KW-1133">Transmembrane helix</keyword>
<dbReference type="SMART" id="SM00382">
    <property type="entry name" value="AAA"/>
    <property type="match status" value="1"/>
</dbReference>
<dbReference type="Proteomes" id="UP001485043">
    <property type="component" value="Unassembled WGS sequence"/>
</dbReference>
<dbReference type="GO" id="GO:0005524">
    <property type="term" value="F:ATP binding"/>
    <property type="evidence" value="ECO:0007669"/>
    <property type="project" value="UniProtKB-KW"/>
</dbReference>
<dbReference type="FunFam" id="3.40.50.300:FF:000277">
    <property type="entry name" value="ATP-dependent zinc metalloprotease FtsH"/>
    <property type="match status" value="1"/>
</dbReference>
<evidence type="ECO:0000256" key="6">
    <source>
        <dbReference type="ARBA" id="ARBA00022840"/>
    </source>
</evidence>
<feature type="domain" description="AAA+ ATPase" evidence="12">
    <location>
        <begin position="225"/>
        <end position="361"/>
    </location>
</feature>
<dbReference type="InterPro" id="IPR041569">
    <property type="entry name" value="AAA_lid_3"/>
</dbReference>
<dbReference type="PANTHER" id="PTHR23076">
    <property type="entry name" value="METALLOPROTEASE M41 FTSH"/>
    <property type="match status" value="1"/>
</dbReference>
<organism evidence="13 14">
    <name type="scientific">Apatococcus fuscideae</name>
    <dbReference type="NCBI Taxonomy" id="2026836"/>
    <lineage>
        <taxon>Eukaryota</taxon>
        <taxon>Viridiplantae</taxon>
        <taxon>Chlorophyta</taxon>
        <taxon>core chlorophytes</taxon>
        <taxon>Trebouxiophyceae</taxon>
        <taxon>Chlorellales</taxon>
        <taxon>Chlorellaceae</taxon>
        <taxon>Apatococcus</taxon>
    </lineage>
</organism>
<accession>A0AAW1SYU3</accession>
<dbReference type="PROSITE" id="PS00674">
    <property type="entry name" value="AAA"/>
    <property type="match status" value="1"/>
</dbReference>
<dbReference type="Gene3D" id="1.10.8.60">
    <property type="match status" value="1"/>
</dbReference>
<evidence type="ECO:0000256" key="2">
    <source>
        <dbReference type="ARBA" id="ARBA00022670"/>
    </source>
</evidence>
<keyword evidence="5" id="KW-0378">Hydrolase</keyword>
<proteinExistence type="inferred from homology"/>
<dbReference type="CDD" id="cd19501">
    <property type="entry name" value="RecA-like_FtsH"/>
    <property type="match status" value="1"/>
</dbReference>
<dbReference type="GO" id="GO:0006508">
    <property type="term" value="P:proteolysis"/>
    <property type="evidence" value="ECO:0007669"/>
    <property type="project" value="UniProtKB-KW"/>
</dbReference>
<keyword evidence="14" id="KW-1185">Reference proteome</keyword>
<sequence>MTMRTVLLLPPRYGPHLPQKEARQLAFAVVMMVGLSLMASAGRTTDSALASHELYYSDFLRLVKSKDVALARIDEAAGRIYFSLRPEATAKIVGSVADSVSSSTADGAASFFFTRRINDPTLIPSLLAAGVKFAAIQANLRRSIGTLLMTTLALWLPLLPMFFFLWRAVQSRTGASRSKKDTSKASTPPITFRDVAGVDTAKEELLEVVACLRDSQKYAQLNARMPPGVLLTGVPGTGKTLLAKAVAGEAGVPFFAASASEFVELFVGRGAARIRDLFAEARKHAPCVVFIDELDAIGGRRGLGLNEERDQTLNQLLTELDGFEARPGVLLLAATNRTEVLDPALLRPGRLSRRVTIPLPDEIGRANILAVHLRSTPMLSDQDKAIACEQIARLTSGFSGAELANVVNEAALLTGRDGRKVVTIQELLRGIQRTRYGIEGGAPAFSPLTSLRRRLLDWSASAMSTSRQQQARSMGSPS</sequence>
<evidence type="ECO:0000313" key="14">
    <source>
        <dbReference type="Proteomes" id="UP001485043"/>
    </source>
</evidence>
<dbReference type="Pfam" id="PF00004">
    <property type="entry name" value="AAA"/>
    <property type="match status" value="1"/>
</dbReference>